<gene>
    <name evidence="1" type="ORF">PRCB_17615</name>
</gene>
<organism evidence="1 2">
    <name type="scientific">Pantoea rodasii</name>
    <dbReference type="NCBI Taxonomy" id="1076549"/>
    <lineage>
        <taxon>Bacteria</taxon>
        <taxon>Pseudomonadati</taxon>
        <taxon>Pseudomonadota</taxon>
        <taxon>Gammaproteobacteria</taxon>
        <taxon>Enterobacterales</taxon>
        <taxon>Erwiniaceae</taxon>
        <taxon>Pantoea</taxon>
    </lineage>
</organism>
<dbReference type="EMBL" id="PIQI01000025">
    <property type="protein sequence ID" value="PJZ04097.1"/>
    <property type="molecule type" value="Genomic_DNA"/>
</dbReference>
<dbReference type="STRING" id="1076549.HA45_12750"/>
<dbReference type="AlphaFoldDB" id="A0A2M9W976"/>
<reference evidence="1 2" key="1">
    <citation type="submission" date="2017-11" db="EMBL/GenBank/DDBJ databases">
        <title>The genome sequence of Pantoea rodasii DSM 26611.</title>
        <authorList>
            <person name="Gao J."/>
            <person name="Mao X."/>
            <person name="Sun J."/>
        </authorList>
    </citation>
    <scope>NUCLEOTIDE SEQUENCE [LARGE SCALE GENOMIC DNA]</scope>
    <source>
        <strain evidence="1 2">DSM 26611</strain>
    </source>
</reference>
<dbReference type="Proteomes" id="UP000232062">
    <property type="component" value="Unassembled WGS sequence"/>
</dbReference>
<sequence length="130" mass="14532">MPGYPALRTCFVHVELADAGLYAHTLQLSLIHVPLTEGRAQELTFRAAFQAYVPFREEEMLLQRNPKQDVQKEMRKMGKRLIQIVVHLYSCYLPWTLSRKWTLSGGPDPYDANDAGAAAGAGQRTQGGEA</sequence>
<evidence type="ECO:0000313" key="2">
    <source>
        <dbReference type="Proteomes" id="UP000232062"/>
    </source>
</evidence>
<proteinExistence type="predicted"/>
<accession>A0A2M9W976</accession>
<comment type="caution">
    <text evidence="1">The sequence shown here is derived from an EMBL/GenBank/DDBJ whole genome shotgun (WGS) entry which is preliminary data.</text>
</comment>
<keyword evidence="2" id="KW-1185">Reference proteome</keyword>
<name>A0A2M9W976_9GAMM</name>
<protein>
    <submittedName>
        <fullName evidence="1">Uncharacterized protein</fullName>
    </submittedName>
</protein>
<evidence type="ECO:0000313" key="1">
    <source>
        <dbReference type="EMBL" id="PJZ04097.1"/>
    </source>
</evidence>